<evidence type="ECO:0000256" key="6">
    <source>
        <dbReference type="ARBA" id="ARBA00022679"/>
    </source>
</evidence>
<comment type="cofactor">
    <cofactor evidence="1">
        <name>[4Fe-4S] cluster</name>
        <dbReference type="ChEBI" id="CHEBI:49883"/>
    </cofactor>
</comment>
<reference evidence="10 11" key="1">
    <citation type="journal article" date="2013" name="Genome Announc.">
        <title>Draft genome sequences for three mercury-methylating, sulfate-reducing bacteria.</title>
        <authorList>
            <person name="Brown S.D."/>
            <person name="Hurt R.A.Jr."/>
            <person name="Gilmour C.C."/>
            <person name="Elias D.A."/>
        </authorList>
    </citation>
    <scope>NUCLEOTIDE SEQUENCE [LARGE SCALE GENOMIC DNA]</scope>
    <source>
        <strain evidence="10 11">DSM 16529</strain>
    </source>
</reference>
<keyword evidence="6" id="KW-0808">Transferase</keyword>
<dbReference type="EC" id="2.5.1.72" evidence="3"/>
<dbReference type="GO" id="GO:0051539">
    <property type="term" value="F:4 iron, 4 sulfur cluster binding"/>
    <property type="evidence" value="ECO:0007669"/>
    <property type="project" value="UniProtKB-KW"/>
</dbReference>
<evidence type="ECO:0000256" key="8">
    <source>
        <dbReference type="ARBA" id="ARBA00023004"/>
    </source>
</evidence>
<dbReference type="RefSeq" id="WP_020888196.1">
    <property type="nucleotide sequence ID" value="NZ_ATHI01000032.1"/>
</dbReference>
<comment type="caution">
    <text evidence="10">The sequence shown here is derived from an EMBL/GenBank/DDBJ whole genome shotgun (WGS) entry which is preliminary data.</text>
</comment>
<dbReference type="Proteomes" id="UP000014975">
    <property type="component" value="Unassembled WGS sequence"/>
</dbReference>
<name>S7T1I9_9BACT</name>
<dbReference type="GO" id="GO:0046872">
    <property type="term" value="F:metal ion binding"/>
    <property type="evidence" value="ECO:0007669"/>
    <property type="project" value="UniProtKB-KW"/>
</dbReference>
<dbReference type="Pfam" id="PF02445">
    <property type="entry name" value="NadA"/>
    <property type="match status" value="1"/>
</dbReference>
<dbReference type="GO" id="GO:0008987">
    <property type="term" value="F:quinolinate synthetase A activity"/>
    <property type="evidence" value="ECO:0007669"/>
    <property type="project" value="InterPro"/>
</dbReference>
<accession>S7T1I9</accession>
<dbReference type="EMBL" id="ATHI01000032">
    <property type="protein sequence ID" value="EPR30360.1"/>
    <property type="molecule type" value="Genomic_DNA"/>
</dbReference>
<gene>
    <name evidence="10" type="ORF">dsat_1500</name>
</gene>
<evidence type="ECO:0000313" key="11">
    <source>
        <dbReference type="Proteomes" id="UP000014975"/>
    </source>
</evidence>
<dbReference type="PANTHER" id="PTHR30573:SF0">
    <property type="entry name" value="QUINOLINATE SYNTHASE, CHLOROPLASTIC"/>
    <property type="match status" value="1"/>
</dbReference>
<keyword evidence="11" id="KW-1185">Reference proteome</keyword>
<evidence type="ECO:0000256" key="2">
    <source>
        <dbReference type="ARBA" id="ARBA00005065"/>
    </source>
</evidence>
<keyword evidence="7" id="KW-0479">Metal-binding</keyword>
<evidence type="ECO:0000256" key="4">
    <source>
        <dbReference type="ARBA" id="ARBA00022485"/>
    </source>
</evidence>
<protein>
    <recommendedName>
        <fullName evidence="3">quinolinate synthase</fullName>
        <ecNumber evidence="3">2.5.1.72</ecNumber>
    </recommendedName>
</protein>
<dbReference type="PANTHER" id="PTHR30573">
    <property type="entry name" value="QUINOLINATE SYNTHETASE A"/>
    <property type="match status" value="1"/>
</dbReference>
<evidence type="ECO:0000256" key="9">
    <source>
        <dbReference type="ARBA" id="ARBA00023014"/>
    </source>
</evidence>
<dbReference type="SUPFAM" id="SSF142754">
    <property type="entry name" value="NadA-like"/>
    <property type="match status" value="1"/>
</dbReference>
<dbReference type="InterPro" id="IPR003473">
    <property type="entry name" value="NadA"/>
</dbReference>
<dbReference type="Gene3D" id="3.40.50.10800">
    <property type="entry name" value="NadA-like"/>
    <property type="match status" value="3"/>
</dbReference>
<keyword evidence="5" id="KW-0662">Pyridine nucleotide biosynthesis</keyword>
<evidence type="ECO:0000256" key="5">
    <source>
        <dbReference type="ARBA" id="ARBA00022642"/>
    </source>
</evidence>
<keyword evidence="4" id="KW-0004">4Fe-4S</keyword>
<dbReference type="eggNOG" id="COG0379">
    <property type="taxonomic scope" value="Bacteria"/>
</dbReference>
<evidence type="ECO:0000256" key="3">
    <source>
        <dbReference type="ARBA" id="ARBA00012669"/>
    </source>
</evidence>
<dbReference type="NCBIfam" id="NF006883">
    <property type="entry name" value="PRK09375.2-4"/>
    <property type="match status" value="1"/>
</dbReference>
<comment type="pathway">
    <text evidence="2">Cofactor biosynthesis; NAD(+) biosynthesis; quinolinate from iminoaspartate: step 1/1.</text>
</comment>
<dbReference type="PATRIC" id="fig|1121439.3.peg.2888"/>
<keyword evidence="8" id="KW-0408">Iron</keyword>
<organism evidence="10 11">
    <name type="scientific">Alkalidesulfovibrio alkalitolerans DSM 16529</name>
    <dbReference type="NCBI Taxonomy" id="1121439"/>
    <lineage>
        <taxon>Bacteria</taxon>
        <taxon>Pseudomonadati</taxon>
        <taxon>Thermodesulfobacteriota</taxon>
        <taxon>Desulfovibrionia</taxon>
        <taxon>Desulfovibrionales</taxon>
        <taxon>Desulfovibrionaceae</taxon>
        <taxon>Alkalidesulfovibrio</taxon>
    </lineage>
</organism>
<sequence length="348" mass="38152">MSDMETELSAAQRIAQVRDVLGSRLTIMAHHYQNDNVVRHADVVGDSLELARRIPDLKTEFIMFCGVYFMAETAAILARHFQKVRIPDLDADCIMAAMAPASRVRALLAHLASTGKRVVPLTYVNSSAAVKAVVGELGGAVCTSANAEAMTRWALEQGDAVCFLPDKNLAMNVADRLRLPENERLLLDVRGDGRNVDMKAAANVRLFVWPGMCAIHHRMRPEHVEAARRDHPGCLVVVHPECRPEVVRMCDAAGSTRRIIEFCEQAPQGSTIFVGTEINLVKRLAALHAPGKRIVPLIESACENMGKITEEKLAFCLEKLLTSCKVSVPEDQAKLAKLAVDRMLEAGA</sequence>
<keyword evidence="9" id="KW-0411">Iron-sulfur</keyword>
<evidence type="ECO:0000313" key="10">
    <source>
        <dbReference type="EMBL" id="EPR30360.1"/>
    </source>
</evidence>
<dbReference type="GO" id="GO:0005829">
    <property type="term" value="C:cytosol"/>
    <property type="evidence" value="ECO:0007669"/>
    <property type="project" value="TreeGrafter"/>
</dbReference>
<dbReference type="GO" id="GO:0034628">
    <property type="term" value="P:'de novo' NAD+ biosynthetic process from L-aspartate"/>
    <property type="evidence" value="ECO:0007669"/>
    <property type="project" value="TreeGrafter"/>
</dbReference>
<dbReference type="UniPathway" id="UPA00253">
    <property type="reaction ID" value="UER00327"/>
</dbReference>
<evidence type="ECO:0000256" key="7">
    <source>
        <dbReference type="ARBA" id="ARBA00022723"/>
    </source>
</evidence>
<evidence type="ECO:0000256" key="1">
    <source>
        <dbReference type="ARBA" id="ARBA00001966"/>
    </source>
</evidence>
<dbReference type="InterPro" id="IPR036094">
    <property type="entry name" value="NadA_sf"/>
</dbReference>
<proteinExistence type="predicted"/>
<dbReference type="AlphaFoldDB" id="S7T1I9"/>
<dbReference type="STRING" id="1121439.dsat_1500"/>